<evidence type="ECO:0000313" key="4">
    <source>
        <dbReference type="Proteomes" id="UP000009011"/>
    </source>
</evidence>
<dbReference type="SUPFAM" id="SSF52402">
    <property type="entry name" value="Adenine nucleotide alpha hydrolases-like"/>
    <property type="match status" value="1"/>
</dbReference>
<accession>I6YT18</accession>
<organism evidence="3 4">
    <name type="scientific">Melioribacter roseus (strain DSM 23840 / JCM 17771 / VKM B-2668 / P3M-2)</name>
    <dbReference type="NCBI Taxonomy" id="1191523"/>
    <lineage>
        <taxon>Bacteria</taxon>
        <taxon>Pseudomonadati</taxon>
        <taxon>Ignavibacteriota</taxon>
        <taxon>Ignavibacteria</taxon>
        <taxon>Ignavibacteriales</taxon>
        <taxon>Melioribacteraceae</taxon>
        <taxon>Melioribacter</taxon>
    </lineage>
</organism>
<evidence type="ECO:0000313" key="3">
    <source>
        <dbReference type="EMBL" id="AFN73692.1"/>
    </source>
</evidence>
<dbReference type="EMBL" id="CP003557">
    <property type="protein sequence ID" value="AFN73692.1"/>
    <property type="molecule type" value="Genomic_DNA"/>
</dbReference>
<dbReference type="AlphaFoldDB" id="I6YT18"/>
<sequence length="155" mass="17475">MKNVKNIIMPTDFSRLSLSAFELVKQISELINAEIHIIHVAETNPPIISMKSYNIDENDLKSKYMEQTREELEKIADELRDETDSRIKSVLLTGLDFEEIVKYAAELHKPGEAESLIVIATHGRTGLMHTLMGSVAEKVIRYAKCPVLVVPHSSD</sequence>
<dbReference type="RefSeq" id="WP_014855129.1">
    <property type="nucleotide sequence ID" value="NC_018178.1"/>
</dbReference>
<dbReference type="CDD" id="cd00293">
    <property type="entry name" value="USP-like"/>
    <property type="match status" value="1"/>
</dbReference>
<gene>
    <name evidence="3" type="ordered locus">MROS_0449</name>
</gene>
<protein>
    <submittedName>
        <fullName evidence="3">Stress protein UspA-like protein</fullName>
    </submittedName>
</protein>
<dbReference type="Gene3D" id="3.40.50.620">
    <property type="entry name" value="HUPs"/>
    <property type="match status" value="1"/>
</dbReference>
<dbReference type="PRINTS" id="PR01438">
    <property type="entry name" value="UNVRSLSTRESS"/>
</dbReference>
<dbReference type="InterPro" id="IPR006015">
    <property type="entry name" value="Universal_stress_UspA"/>
</dbReference>
<feature type="domain" description="UspA" evidence="2">
    <location>
        <begin position="4"/>
        <end position="151"/>
    </location>
</feature>
<name>I6YT18_MELRP</name>
<comment type="similarity">
    <text evidence="1">Belongs to the universal stress protein A family.</text>
</comment>
<evidence type="ECO:0000256" key="1">
    <source>
        <dbReference type="ARBA" id="ARBA00008791"/>
    </source>
</evidence>
<keyword evidence="4" id="KW-1185">Reference proteome</keyword>
<dbReference type="PANTHER" id="PTHR46268">
    <property type="entry name" value="STRESS RESPONSE PROTEIN NHAX"/>
    <property type="match status" value="1"/>
</dbReference>
<dbReference type="STRING" id="1191523.MROS_0449"/>
<dbReference type="PANTHER" id="PTHR46268:SF6">
    <property type="entry name" value="UNIVERSAL STRESS PROTEIN UP12"/>
    <property type="match status" value="1"/>
</dbReference>
<dbReference type="OrthoDB" id="9788959at2"/>
<dbReference type="KEGG" id="mro:MROS_0449"/>
<proteinExistence type="inferred from homology"/>
<dbReference type="eggNOG" id="COG0589">
    <property type="taxonomic scope" value="Bacteria"/>
</dbReference>
<reference evidence="3 4" key="1">
    <citation type="journal article" date="2013" name="PLoS ONE">
        <title>Genomic analysis of Melioribacter roseus, facultatively anaerobic organotrophic bacterium representing a novel deep lineage within Bacteriodetes/Chlorobi group.</title>
        <authorList>
            <person name="Kadnikov V.V."/>
            <person name="Mardanov A.V."/>
            <person name="Podosokorskaya O.A."/>
            <person name="Gavrilov S.N."/>
            <person name="Kublanov I.V."/>
            <person name="Beletsky A.V."/>
            <person name="Bonch-Osmolovskaya E.A."/>
            <person name="Ravin N.V."/>
        </authorList>
    </citation>
    <scope>NUCLEOTIDE SEQUENCE [LARGE SCALE GENOMIC DNA]</scope>
    <source>
        <strain evidence="4">JCM 17771 / P3M-2</strain>
    </source>
</reference>
<dbReference type="HOGENOM" id="CLU_049301_11_2_10"/>
<dbReference type="InterPro" id="IPR006016">
    <property type="entry name" value="UspA"/>
</dbReference>
<dbReference type="Proteomes" id="UP000009011">
    <property type="component" value="Chromosome"/>
</dbReference>
<evidence type="ECO:0000259" key="2">
    <source>
        <dbReference type="Pfam" id="PF00582"/>
    </source>
</evidence>
<dbReference type="Pfam" id="PF00582">
    <property type="entry name" value="Usp"/>
    <property type="match status" value="1"/>
</dbReference>
<dbReference type="InterPro" id="IPR014729">
    <property type="entry name" value="Rossmann-like_a/b/a_fold"/>
</dbReference>